<comment type="caution">
    <text evidence="3">The sequence shown here is derived from an EMBL/GenBank/DDBJ whole genome shotgun (WGS) entry which is preliminary data.</text>
</comment>
<dbReference type="Pfam" id="PF00472">
    <property type="entry name" value="RF-1"/>
    <property type="match status" value="1"/>
</dbReference>
<comment type="similarity">
    <text evidence="1">Belongs to the prokaryotic/mitochondrial release factor family.</text>
</comment>
<organism evidence="3 4">
    <name type="scientific">Neorhodopirellula pilleata</name>
    <dbReference type="NCBI Taxonomy" id="2714738"/>
    <lineage>
        <taxon>Bacteria</taxon>
        <taxon>Pseudomonadati</taxon>
        <taxon>Planctomycetota</taxon>
        <taxon>Planctomycetia</taxon>
        <taxon>Pirellulales</taxon>
        <taxon>Pirellulaceae</taxon>
        <taxon>Neorhodopirellula</taxon>
    </lineage>
</organism>
<gene>
    <name evidence="3" type="ORF">Pla100_44580</name>
</gene>
<proteinExistence type="inferred from homology"/>
<dbReference type="AlphaFoldDB" id="A0A5C6A1L5"/>
<feature type="domain" description="Prokaryotic-type class I peptide chain release factors" evidence="2">
    <location>
        <begin position="44"/>
        <end position="105"/>
    </location>
</feature>
<dbReference type="PANTHER" id="PTHR43804">
    <property type="entry name" value="LD18447P"/>
    <property type="match status" value="1"/>
</dbReference>
<keyword evidence="4" id="KW-1185">Reference proteome</keyword>
<dbReference type="Gene3D" id="3.30.160.20">
    <property type="match status" value="1"/>
</dbReference>
<reference evidence="3 4" key="1">
    <citation type="submission" date="2019-02" db="EMBL/GenBank/DDBJ databases">
        <title>Deep-cultivation of Planctomycetes and their phenomic and genomic characterization uncovers novel biology.</title>
        <authorList>
            <person name="Wiegand S."/>
            <person name="Jogler M."/>
            <person name="Boedeker C."/>
            <person name="Pinto D."/>
            <person name="Vollmers J."/>
            <person name="Rivas-Marin E."/>
            <person name="Kohn T."/>
            <person name="Peeters S.H."/>
            <person name="Heuer A."/>
            <person name="Rast P."/>
            <person name="Oberbeckmann S."/>
            <person name="Bunk B."/>
            <person name="Jeske O."/>
            <person name="Meyerdierks A."/>
            <person name="Storesund J.E."/>
            <person name="Kallscheuer N."/>
            <person name="Luecker S."/>
            <person name="Lage O.M."/>
            <person name="Pohl T."/>
            <person name="Merkel B.J."/>
            <person name="Hornburger P."/>
            <person name="Mueller R.-W."/>
            <person name="Bruemmer F."/>
            <person name="Labrenz M."/>
            <person name="Spormann A.M."/>
            <person name="Op Den Camp H."/>
            <person name="Overmann J."/>
            <person name="Amann R."/>
            <person name="Jetten M.S.M."/>
            <person name="Mascher T."/>
            <person name="Medema M.H."/>
            <person name="Devos D.P."/>
            <person name="Kaster A.-K."/>
            <person name="Ovreas L."/>
            <person name="Rohde M."/>
            <person name="Galperin M.Y."/>
            <person name="Jogler C."/>
        </authorList>
    </citation>
    <scope>NUCLEOTIDE SEQUENCE [LARGE SCALE GENOMIC DNA]</scope>
    <source>
        <strain evidence="3 4">Pla100</strain>
    </source>
</reference>
<dbReference type="Proteomes" id="UP000316213">
    <property type="component" value="Unassembled WGS sequence"/>
</dbReference>
<name>A0A5C6A1L5_9BACT</name>
<evidence type="ECO:0000259" key="2">
    <source>
        <dbReference type="Pfam" id="PF00472"/>
    </source>
</evidence>
<dbReference type="InterPro" id="IPR045853">
    <property type="entry name" value="Pep_chain_release_fac_I_sf"/>
</dbReference>
<dbReference type="InterPro" id="IPR050057">
    <property type="entry name" value="Prokaryotic/Mito_RF"/>
</dbReference>
<protein>
    <submittedName>
        <fullName evidence="3">Peptide chain release factor 1</fullName>
    </submittedName>
</protein>
<dbReference type="RefSeq" id="WP_197168124.1">
    <property type="nucleotide sequence ID" value="NZ_SJPM01000010.1"/>
</dbReference>
<dbReference type="SUPFAM" id="SSF75620">
    <property type="entry name" value="Release factor"/>
    <property type="match status" value="1"/>
</dbReference>
<evidence type="ECO:0000313" key="3">
    <source>
        <dbReference type="EMBL" id="TWT93141.1"/>
    </source>
</evidence>
<evidence type="ECO:0000313" key="4">
    <source>
        <dbReference type="Proteomes" id="UP000316213"/>
    </source>
</evidence>
<dbReference type="GO" id="GO:0003747">
    <property type="term" value="F:translation release factor activity"/>
    <property type="evidence" value="ECO:0007669"/>
    <property type="project" value="InterPro"/>
</dbReference>
<evidence type="ECO:0000256" key="1">
    <source>
        <dbReference type="ARBA" id="ARBA00010835"/>
    </source>
</evidence>
<accession>A0A5C6A1L5</accession>
<dbReference type="PANTHER" id="PTHR43804:SF6">
    <property type="entry name" value="CLASS I PEPTIDE CHAIN RELEASE FACTOR"/>
    <property type="match status" value="1"/>
</dbReference>
<dbReference type="EMBL" id="SJPM01000010">
    <property type="protein sequence ID" value="TWT93141.1"/>
    <property type="molecule type" value="Genomic_DNA"/>
</dbReference>
<dbReference type="InterPro" id="IPR000352">
    <property type="entry name" value="Pep_chain_release_fac_I"/>
</dbReference>
<sequence length="205" mass="22871">MNQESPDDTSAKWPQPEDRLKMMIVASPHPAVIDVDDLIGRCTFRTQTRSGPGGQHRNRTASGVFIAYRDDELPTEITAEATEQRNQHRNRSVAIQRLRYVLAVSIRTTSMLDPSTQNVKPDVLESELHRKYQRGALKLADENPDKPGLLALVLNDLLVAGGQPSLVVAHWGVSTSRLVGLLKSHAAAWTLVNRIRAHHDRLPLR</sequence>